<keyword evidence="3" id="KW-1185">Reference proteome</keyword>
<protein>
    <submittedName>
        <fullName evidence="2">Uncharacterized protein</fullName>
    </submittedName>
</protein>
<organism evidence="2 3">
    <name type="scientific">Cryptosporidium canis</name>
    <dbReference type="NCBI Taxonomy" id="195482"/>
    <lineage>
        <taxon>Eukaryota</taxon>
        <taxon>Sar</taxon>
        <taxon>Alveolata</taxon>
        <taxon>Apicomplexa</taxon>
        <taxon>Conoidasida</taxon>
        <taxon>Coccidia</taxon>
        <taxon>Eucoccidiorida</taxon>
        <taxon>Eimeriorina</taxon>
        <taxon>Cryptosporidiidae</taxon>
        <taxon>Cryptosporidium</taxon>
    </lineage>
</organism>
<feature type="region of interest" description="Disordered" evidence="1">
    <location>
        <begin position="1"/>
        <end position="46"/>
    </location>
</feature>
<gene>
    <name evidence="2" type="ORF">OJ252_3414</name>
</gene>
<name>A0ABQ8P2R8_9CRYT</name>
<accession>A0ABQ8P2R8</accession>
<evidence type="ECO:0000256" key="1">
    <source>
        <dbReference type="SAM" id="MobiDB-lite"/>
    </source>
</evidence>
<evidence type="ECO:0000313" key="2">
    <source>
        <dbReference type="EMBL" id="KAJ1605716.1"/>
    </source>
</evidence>
<feature type="compositionally biased region" description="Low complexity" evidence="1">
    <location>
        <begin position="1"/>
        <end position="15"/>
    </location>
</feature>
<sequence>MSSNDNNSSKNNICSVNNQGNKQNKDIDSSKLLKGGNGNQLDATNDMDSTPWDDICKALSPSWCKQGRKIILGKRNPETFEWELQTSKHQSIDKYFFGDIQAFYYRSIMEKKELSVYLWGKLYVKQESKPIYKGCNVIWVTDCSKSDGLAIVFKKDLCVVFFYETGNEGELDDEQIMSFVDTIKKIMNLQNTV</sequence>
<evidence type="ECO:0000313" key="3">
    <source>
        <dbReference type="Proteomes" id="UP001071777"/>
    </source>
</evidence>
<dbReference type="EMBL" id="JAPCXB010000163">
    <property type="protein sequence ID" value="KAJ1605716.1"/>
    <property type="molecule type" value="Genomic_DNA"/>
</dbReference>
<comment type="caution">
    <text evidence="2">The sequence shown here is derived from an EMBL/GenBank/DDBJ whole genome shotgun (WGS) entry which is preliminary data.</text>
</comment>
<proteinExistence type="predicted"/>
<dbReference type="Proteomes" id="UP001071777">
    <property type="component" value="Unassembled WGS sequence"/>
</dbReference>
<reference evidence="2" key="1">
    <citation type="submission" date="2022-10" db="EMBL/GenBank/DDBJ databases">
        <title>Adaptive evolution leads to modifications in subtelomeric GC content in a zoonotic Cryptosporidium species.</title>
        <authorList>
            <person name="Li J."/>
            <person name="Feng Y."/>
            <person name="Xiao L."/>
        </authorList>
    </citation>
    <scope>NUCLEOTIDE SEQUENCE</scope>
    <source>
        <strain evidence="2">25894</strain>
    </source>
</reference>